<dbReference type="PANTHER" id="PTHR24171:SF8">
    <property type="entry name" value="BRCA1-ASSOCIATED RING DOMAIN PROTEIN 1"/>
    <property type="match status" value="1"/>
</dbReference>
<dbReference type="GO" id="GO:0031436">
    <property type="term" value="C:BRCA1-BARD1 complex"/>
    <property type="evidence" value="ECO:0007669"/>
    <property type="project" value="TreeGrafter"/>
</dbReference>
<evidence type="ECO:0000256" key="3">
    <source>
        <dbReference type="ARBA" id="ARBA00022737"/>
    </source>
</evidence>
<keyword evidence="7 10" id="KW-0040">ANK repeat</keyword>
<keyword evidence="5 11" id="KW-0863">Zinc-finger</keyword>
<dbReference type="InterPro" id="IPR036770">
    <property type="entry name" value="Ankyrin_rpt-contain_sf"/>
</dbReference>
<evidence type="ECO:0000256" key="1">
    <source>
        <dbReference type="ARBA" id="ARBA00004123"/>
    </source>
</evidence>
<name>A0A2G8KGW0_STIJA</name>
<evidence type="ECO:0000256" key="7">
    <source>
        <dbReference type="ARBA" id="ARBA00023043"/>
    </source>
</evidence>
<dbReference type="SMART" id="SM00292">
    <property type="entry name" value="BRCT"/>
    <property type="match status" value="2"/>
</dbReference>
<dbReference type="EMBL" id="MRZV01000593">
    <property type="protein sequence ID" value="PIK47234.1"/>
    <property type="molecule type" value="Genomic_DNA"/>
</dbReference>
<feature type="region of interest" description="Disordered" evidence="12">
    <location>
        <begin position="168"/>
        <end position="248"/>
    </location>
</feature>
<feature type="domain" description="BRCT" evidence="14">
    <location>
        <begin position="506"/>
        <end position="602"/>
    </location>
</feature>
<evidence type="ECO:0000313" key="15">
    <source>
        <dbReference type="EMBL" id="PIK47234.1"/>
    </source>
</evidence>
<dbReference type="CDD" id="cd17720">
    <property type="entry name" value="BRCT_Bard1_rpt2"/>
    <property type="match status" value="1"/>
</dbReference>
<dbReference type="InterPro" id="IPR001841">
    <property type="entry name" value="Znf_RING"/>
</dbReference>
<evidence type="ECO:0000256" key="2">
    <source>
        <dbReference type="ARBA" id="ARBA00022723"/>
    </source>
</evidence>
<feature type="compositionally biased region" description="Basic and acidic residues" evidence="12">
    <location>
        <begin position="317"/>
        <end position="330"/>
    </location>
</feature>
<dbReference type="InterPro" id="IPR013083">
    <property type="entry name" value="Znf_RING/FYVE/PHD"/>
</dbReference>
<evidence type="ECO:0000256" key="4">
    <source>
        <dbReference type="ARBA" id="ARBA00022763"/>
    </source>
</evidence>
<sequence>MGTCDWEESCRAVVNLEKTLRCTYCNCLLQDPCTLGNCDHLFCRICIKDFVDKEHCPSCQAPAWARDLKVNRELASVVQLFRKLRKIVNSRPELPASGSTGTEDLEDEDSLIPEIDVSDEECEDGNEDESALLEREKDVNQVVDVVVKTRGRALKDKNNGGVTNLRANRRKRQLSKKKKQSEDNNVEVNNKPGIVLDDENDPYAIYEQITSPRREKRAKVVRQQGKTNEKDQSTRGRKTTRGRRTKKAIQKRLEKANNAWNQMDKESKSSASLSGRKRVIFSDRGSDEESGMDIEVAPAVVSGSDKRVARRGRAARSPRETSKVQDDEQKRKRGRKKIAIDEDSGCMTGSTEPSIEAVIKPAPKSIMKRNIRGETPLHLACIKGDLVLVQELLQKGSDPNVKDHAGWTPLHEACNHGFVEIVAALLDNGALINMPGFDNDSPLHDAVASNRPNIVKLLIERGASLDVRNIHGNTPKDLLSSEEVMNALKTKPGVTSDLNTSFTSSISSSPASSQKIVLLGTGLNDKQRNKLQSCARLLRGKVTSDFTQNITHLVANAASEGRCSRTMKFLQAVLLGKWVVNFSWVEECLKGKGLVPEVNHEICGTMIDSDSEGARKSREMANSQFPPLFDGCHFYIHGNFSPPTPPKEELASLLKLGGGTILTRYPKPDDDVIQASTIVPYHAKPESELASCSYYIIYDTGAKRKNTPPRVRTAKLCTVPVSWVMDCISRYELQELPS</sequence>
<keyword evidence="4" id="KW-0227">DNA damage</keyword>
<evidence type="ECO:0000256" key="11">
    <source>
        <dbReference type="PROSITE-ProRule" id="PRU00175"/>
    </source>
</evidence>
<dbReference type="FunFam" id="3.40.50.10190:FF:000006">
    <property type="entry name" value="Breast cancer type 1 susceptibility protein homolog"/>
    <property type="match status" value="1"/>
</dbReference>
<evidence type="ECO:0000256" key="9">
    <source>
        <dbReference type="ARBA" id="ARBA00023242"/>
    </source>
</evidence>
<feature type="domain" description="RING-type" evidence="13">
    <location>
        <begin position="22"/>
        <end position="60"/>
    </location>
</feature>
<comment type="caution">
    <text evidence="15">The sequence shown here is derived from an EMBL/GenBank/DDBJ whole genome shotgun (WGS) entry which is preliminary data.</text>
</comment>
<dbReference type="OrthoDB" id="2384350at2759"/>
<dbReference type="GO" id="GO:0004842">
    <property type="term" value="F:ubiquitin-protein transferase activity"/>
    <property type="evidence" value="ECO:0007669"/>
    <property type="project" value="TreeGrafter"/>
</dbReference>
<dbReference type="Proteomes" id="UP000230750">
    <property type="component" value="Unassembled WGS sequence"/>
</dbReference>
<keyword evidence="16" id="KW-1185">Reference proteome</keyword>
<dbReference type="STRING" id="307972.A0A2G8KGW0"/>
<dbReference type="PROSITE" id="PS50297">
    <property type="entry name" value="ANK_REP_REGION"/>
    <property type="match status" value="3"/>
</dbReference>
<dbReference type="Pfam" id="PF16589">
    <property type="entry name" value="BRCT_2"/>
    <property type="match status" value="1"/>
</dbReference>
<evidence type="ECO:0000256" key="8">
    <source>
        <dbReference type="ARBA" id="ARBA00023204"/>
    </source>
</evidence>
<dbReference type="InterPro" id="IPR039503">
    <property type="entry name" value="BARD1_Znf-RING"/>
</dbReference>
<dbReference type="InterPro" id="IPR002110">
    <property type="entry name" value="Ankyrin_rpt"/>
</dbReference>
<feature type="region of interest" description="Disordered" evidence="12">
    <location>
        <begin position="256"/>
        <end position="275"/>
    </location>
</feature>
<keyword evidence="6" id="KW-0862">Zinc</keyword>
<gene>
    <name evidence="15" type="ORF">BSL78_15882</name>
</gene>
<feature type="region of interest" description="Disordered" evidence="12">
    <location>
        <begin position="303"/>
        <end position="351"/>
    </location>
</feature>
<evidence type="ECO:0000256" key="5">
    <source>
        <dbReference type="ARBA" id="ARBA00022771"/>
    </source>
</evidence>
<dbReference type="SUPFAM" id="SSF57850">
    <property type="entry name" value="RING/U-box"/>
    <property type="match status" value="1"/>
</dbReference>
<dbReference type="GO" id="GO:0006281">
    <property type="term" value="P:DNA repair"/>
    <property type="evidence" value="ECO:0007669"/>
    <property type="project" value="UniProtKB-KW"/>
</dbReference>
<keyword evidence="2" id="KW-0479">Metal-binding</keyword>
<dbReference type="Gene3D" id="3.30.40.10">
    <property type="entry name" value="Zinc/RING finger domain, C3HC4 (zinc finger)"/>
    <property type="match status" value="1"/>
</dbReference>
<feature type="compositionally biased region" description="Basic residues" evidence="12">
    <location>
        <begin position="168"/>
        <end position="179"/>
    </location>
</feature>
<keyword evidence="3" id="KW-0677">Repeat</keyword>
<evidence type="ECO:0000259" key="13">
    <source>
        <dbReference type="PROSITE" id="PS50089"/>
    </source>
</evidence>
<dbReference type="InterPro" id="IPR017907">
    <property type="entry name" value="Znf_RING_CS"/>
</dbReference>
<keyword evidence="8" id="KW-0234">DNA repair</keyword>
<organism evidence="15 16">
    <name type="scientific">Stichopus japonicus</name>
    <name type="common">Sea cucumber</name>
    <dbReference type="NCBI Taxonomy" id="307972"/>
    <lineage>
        <taxon>Eukaryota</taxon>
        <taxon>Metazoa</taxon>
        <taxon>Echinodermata</taxon>
        <taxon>Eleutherozoa</taxon>
        <taxon>Echinozoa</taxon>
        <taxon>Holothuroidea</taxon>
        <taxon>Aspidochirotacea</taxon>
        <taxon>Aspidochirotida</taxon>
        <taxon>Stichopodidae</taxon>
        <taxon>Apostichopus</taxon>
    </lineage>
</organism>
<evidence type="ECO:0000313" key="16">
    <source>
        <dbReference type="Proteomes" id="UP000230750"/>
    </source>
</evidence>
<reference evidence="15 16" key="1">
    <citation type="journal article" date="2017" name="PLoS Biol.">
        <title>The sea cucumber genome provides insights into morphological evolution and visceral regeneration.</title>
        <authorList>
            <person name="Zhang X."/>
            <person name="Sun L."/>
            <person name="Yuan J."/>
            <person name="Sun Y."/>
            <person name="Gao Y."/>
            <person name="Zhang L."/>
            <person name="Li S."/>
            <person name="Dai H."/>
            <person name="Hamel J.F."/>
            <person name="Liu C."/>
            <person name="Yu Y."/>
            <person name="Liu S."/>
            <person name="Lin W."/>
            <person name="Guo K."/>
            <person name="Jin S."/>
            <person name="Xu P."/>
            <person name="Storey K.B."/>
            <person name="Huan P."/>
            <person name="Zhang T."/>
            <person name="Zhou Y."/>
            <person name="Zhang J."/>
            <person name="Lin C."/>
            <person name="Li X."/>
            <person name="Xing L."/>
            <person name="Huo D."/>
            <person name="Sun M."/>
            <person name="Wang L."/>
            <person name="Mercier A."/>
            <person name="Li F."/>
            <person name="Yang H."/>
            <person name="Xiang J."/>
        </authorList>
    </citation>
    <scope>NUCLEOTIDE SEQUENCE [LARGE SCALE GENOMIC DNA]</scope>
    <source>
        <strain evidence="15">Shaxun</strain>
        <tissue evidence="15">Muscle</tissue>
    </source>
</reference>
<dbReference type="GO" id="GO:0008270">
    <property type="term" value="F:zinc ion binding"/>
    <property type="evidence" value="ECO:0007669"/>
    <property type="project" value="UniProtKB-KW"/>
</dbReference>
<dbReference type="Pfam" id="PF12796">
    <property type="entry name" value="Ank_2"/>
    <property type="match status" value="1"/>
</dbReference>
<evidence type="ECO:0000256" key="6">
    <source>
        <dbReference type="ARBA" id="ARBA00022833"/>
    </source>
</evidence>
<dbReference type="SUPFAM" id="SSF48403">
    <property type="entry name" value="Ankyrin repeat"/>
    <property type="match status" value="1"/>
</dbReference>
<dbReference type="PROSITE" id="PS50088">
    <property type="entry name" value="ANK_REPEAT"/>
    <property type="match status" value="3"/>
</dbReference>
<dbReference type="GO" id="GO:0070531">
    <property type="term" value="C:BRCA1-A complex"/>
    <property type="evidence" value="ECO:0007669"/>
    <property type="project" value="TreeGrafter"/>
</dbReference>
<dbReference type="GO" id="GO:0085020">
    <property type="term" value="P:protein K6-linked ubiquitination"/>
    <property type="evidence" value="ECO:0007669"/>
    <property type="project" value="TreeGrafter"/>
</dbReference>
<protein>
    <submittedName>
        <fullName evidence="15">Putative BRCA1-associated RING domain protein 1</fullName>
    </submittedName>
</protein>
<dbReference type="AlphaFoldDB" id="A0A2G8KGW0"/>
<accession>A0A2G8KGW0</accession>
<dbReference type="PROSITE" id="PS50089">
    <property type="entry name" value="ZF_RING_2"/>
    <property type="match status" value="1"/>
</dbReference>
<dbReference type="SUPFAM" id="SSF52113">
    <property type="entry name" value="BRCT domain"/>
    <property type="match status" value="2"/>
</dbReference>
<dbReference type="InterPro" id="IPR036420">
    <property type="entry name" value="BRCT_dom_sf"/>
</dbReference>
<dbReference type="PANTHER" id="PTHR24171">
    <property type="entry name" value="ANKYRIN REPEAT DOMAIN-CONTAINING PROTEIN 39-RELATED"/>
    <property type="match status" value="1"/>
</dbReference>
<dbReference type="PROSITE" id="PS50172">
    <property type="entry name" value="BRCT"/>
    <property type="match status" value="2"/>
</dbReference>
<dbReference type="Pfam" id="PF14835">
    <property type="entry name" value="zf-RING_6"/>
    <property type="match status" value="1"/>
</dbReference>
<feature type="repeat" description="ANK" evidence="10">
    <location>
        <begin position="372"/>
        <end position="404"/>
    </location>
</feature>
<evidence type="ECO:0000256" key="10">
    <source>
        <dbReference type="PROSITE-ProRule" id="PRU00023"/>
    </source>
</evidence>
<dbReference type="PROSITE" id="PS00518">
    <property type="entry name" value="ZF_RING_1"/>
    <property type="match status" value="1"/>
</dbReference>
<evidence type="ECO:0000256" key="12">
    <source>
        <dbReference type="SAM" id="MobiDB-lite"/>
    </source>
</evidence>
<feature type="repeat" description="ANK" evidence="10">
    <location>
        <begin position="405"/>
        <end position="437"/>
    </location>
</feature>
<dbReference type="PRINTS" id="PR01415">
    <property type="entry name" value="ANKYRIN"/>
</dbReference>
<proteinExistence type="predicted"/>
<dbReference type="InterPro" id="IPR001357">
    <property type="entry name" value="BRCT_dom"/>
</dbReference>
<dbReference type="Gene3D" id="1.25.40.20">
    <property type="entry name" value="Ankyrin repeat-containing domain"/>
    <property type="match status" value="1"/>
</dbReference>
<feature type="compositionally biased region" description="Basic residues" evidence="12">
    <location>
        <begin position="235"/>
        <end position="248"/>
    </location>
</feature>
<dbReference type="SMART" id="SM00248">
    <property type="entry name" value="ANK"/>
    <property type="match status" value="3"/>
</dbReference>
<comment type="subcellular location">
    <subcellularLocation>
        <location evidence="1">Nucleus</location>
    </subcellularLocation>
</comment>
<dbReference type="CDD" id="cd17734">
    <property type="entry name" value="BRCT_Bard1_rpt1"/>
    <property type="match status" value="1"/>
</dbReference>
<dbReference type="Pfam" id="PF00533">
    <property type="entry name" value="BRCT"/>
    <property type="match status" value="1"/>
</dbReference>
<evidence type="ECO:0000259" key="14">
    <source>
        <dbReference type="PROSITE" id="PS50172"/>
    </source>
</evidence>
<feature type="domain" description="BRCT" evidence="14">
    <location>
        <begin position="624"/>
        <end position="738"/>
    </location>
</feature>
<dbReference type="Gene3D" id="3.40.50.10190">
    <property type="entry name" value="BRCT domain"/>
    <property type="match status" value="2"/>
</dbReference>
<keyword evidence="9" id="KW-0539">Nucleus</keyword>
<feature type="repeat" description="ANK" evidence="10">
    <location>
        <begin position="438"/>
        <end position="470"/>
    </location>
</feature>